<reference evidence="2" key="1">
    <citation type="submission" date="2021-01" db="EMBL/GenBank/DDBJ databases">
        <title>Whole genome shotgun sequence of Actinoplanes cyaneus NBRC 14990.</title>
        <authorList>
            <person name="Komaki H."/>
            <person name="Tamura T."/>
        </authorList>
    </citation>
    <scope>NUCLEOTIDE SEQUENCE</scope>
    <source>
        <strain evidence="2">NBRC 14990</strain>
    </source>
</reference>
<dbReference type="NCBIfam" id="TIGR02532">
    <property type="entry name" value="IV_pilin_GFxxxE"/>
    <property type="match status" value="1"/>
</dbReference>
<keyword evidence="1" id="KW-0472">Membrane</keyword>
<evidence type="ECO:0000313" key="3">
    <source>
        <dbReference type="Proteomes" id="UP000619479"/>
    </source>
</evidence>
<dbReference type="Pfam" id="PF07963">
    <property type="entry name" value="N_methyl"/>
    <property type="match status" value="1"/>
</dbReference>
<evidence type="ECO:0000313" key="2">
    <source>
        <dbReference type="EMBL" id="GID68713.1"/>
    </source>
</evidence>
<feature type="transmembrane region" description="Helical" evidence="1">
    <location>
        <begin position="12"/>
        <end position="39"/>
    </location>
</feature>
<dbReference type="InterPro" id="IPR012902">
    <property type="entry name" value="N_methyl_site"/>
</dbReference>
<organism evidence="2 3">
    <name type="scientific">Actinoplanes cyaneus</name>
    <dbReference type="NCBI Taxonomy" id="52696"/>
    <lineage>
        <taxon>Bacteria</taxon>
        <taxon>Bacillati</taxon>
        <taxon>Actinomycetota</taxon>
        <taxon>Actinomycetes</taxon>
        <taxon>Micromonosporales</taxon>
        <taxon>Micromonosporaceae</taxon>
        <taxon>Actinoplanes</taxon>
    </lineage>
</organism>
<dbReference type="RefSeq" id="WP_203749167.1">
    <property type="nucleotide sequence ID" value="NZ_BAAAUC010000006.1"/>
</dbReference>
<keyword evidence="3" id="KW-1185">Reference proteome</keyword>
<protein>
    <recommendedName>
        <fullName evidence="4">Prepilin-type N-terminal cleavage/methylation domain-containing protein</fullName>
    </recommendedName>
</protein>
<dbReference type="EMBL" id="BOMH01000051">
    <property type="protein sequence ID" value="GID68713.1"/>
    <property type="molecule type" value="Genomic_DNA"/>
</dbReference>
<evidence type="ECO:0008006" key="4">
    <source>
        <dbReference type="Google" id="ProtNLM"/>
    </source>
</evidence>
<name>A0A919ISE1_9ACTN</name>
<dbReference type="Proteomes" id="UP000619479">
    <property type="component" value="Unassembled WGS sequence"/>
</dbReference>
<dbReference type="AlphaFoldDB" id="A0A919ISE1"/>
<comment type="caution">
    <text evidence="2">The sequence shown here is derived from an EMBL/GenBank/DDBJ whole genome shotgun (WGS) entry which is preliminary data.</text>
</comment>
<keyword evidence="1" id="KW-1133">Transmembrane helix</keyword>
<gene>
    <name evidence="2" type="ORF">Acy02nite_65940</name>
</gene>
<evidence type="ECO:0000256" key="1">
    <source>
        <dbReference type="SAM" id="Phobius"/>
    </source>
</evidence>
<keyword evidence="1" id="KW-0812">Transmembrane</keyword>
<accession>A0A919ISE1</accession>
<sequence>MRRWKRRDDHGFSLMEVLVTTGIMSVVTLTAVTAIIQIYSGTKQIEQNSVTGDQLDISFNRLDRELRYATYVSPVGSPAGVTTRFYLEFAIPREKPDTPKRCRQLLFDTDKKVLTMRSWDLGSTPPAASTLATDVALDGTPKPFEVYLPGDAPWKTASAGTTGVGTQFTAKYLMVRVHFKVTAGDVTQRFDNAFTTQNIGEENDLDGKDDNPEKIDVTLQQCSNVGRP</sequence>
<proteinExistence type="predicted"/>